<dbReference type="InterPro" id="IPR006172">
    <property type="entry name" value="DNA-dir_DNA_pol_B"/>
</dbReference>
<feature type="domain" description="DNA-directed DNA polymerase family B exonuclease" evidence="12">
    <location>
        <begin position="140"/>
        <end position="363"/>
    </location>
</feature>
<evidence type="ECO:0000256" key="8">
    <source>
        <dbReference type="ARBA" id="ARBA00023125"/>
    </source>
</evidence>
<dbReference type="Gene3D" id="1.10.287.690">
    <property type="entry name" value="Helix hairpin bin"/>
    <property type="match status" value="1"/>
</dbReference>
<evidence type="ECO:0000256" key="5">
    <source>
        <dbReference type="ARBA" id="ARBA00022695"/>
    </source>
</evidence>
<evidence type="ECO:0000259" key="11">
    <source>
        <dbReference type="Pfam" id="PF00136"/>
    </source>
</evidence>
<keyword evidence="7" id="KW-1194">Viral DNA replication</keyword>
<dbReference type="PRINTS" id="PR00106">
    <property type="entry name" value="DNAPOLB"/>
</dbReference>
<reference evidence="13" key="1">
    <citation type="submission" date="2018-02" db="EMBL/GenBank/DDBJ databases">
        <title>Genome analyses of the Tunisian isolate of Spodoptera littoralis#nucleopolyhedrovirus SpliNPV-Tun2 and biological activity identification.</title>
        <authorList>
            <person name="Ben Tiba S."/>
            <person name="Wennmann J.T."/>
            <person name="Laarif A."/>
            <person name="Larem A."/>
            <person name="Fattouch S."/>
            <person name="Jehle J.A."/>
        </authorList>
    </citation>
    <scope>NUCLEOTIDE SEQUENCE</scope>
    <source>
        <strain evidence="13">SpliNPV-Tun2</strain>
    </source>
</reference>
<keyword evidence="7" id="KW-0235">DNA replication</keyword>
<evidence type="ECO:0000256" key="10">
    <source>
        <dbReference type="SAM" id="MobiDB-lite"/>
    </source>
</evidence>
<keyword evidence="6" id="KW-0239">DNA-directed DNA polymerase</keyword>
<dbReference type="InterPro" id="IPR006133">
    <property type="entry name" value="DNA-dir_DNA_pol_B_exonuc"/>
</dbReference>
<dbReference type="GO" id="GO:0006261">
    <property type="term" value="P:DNA-templated DNA replication"/>
    <property type="evidence" value="ECO:0007669"/>
    <property type="project" value="TreeGrafter"/>
</dbReference>
<evidence type="ECO:0000256" key="1">
    <source>
        <dbReference type="ARBA" id="ARBA00002701"/>
    </source>
</evidence>
<dbReference type="GO" id="GO:0000166">
    <property type="term" value="F:nucleotide binding"/>
    <property type="evidence" value="ECO:0007669"/>
    <property type="project" value="InterPro"/>
</dbReference>
<organism evidence="13">
    <name type="scientific">Spodoptera littoralis nuclear polyhedrosis virus</name>
    <name type="common">SlNPV</name>
    <dbReference type="NCBI Taxonomy" id="10456"/>
    <lineage>
        <taxon>Viruses</taxon>
        <taxon>Viruses incertae sedis</taxon>
        <taxon>Naldaviricetes</taxon>
        <taxon>Lefavirales</taxon>
        <taxon>Baculoviridae</taxon>
        <taxon>Alphabaculovirus</taxon>
        <taxon>Alphabaculovirus splittoralis</taxon>
    </lineage>
</organism>
<dbReference type="InterPro" id="IPR036397">
    <property type="entry name" value="RNaseH_sf"/>
</dbReference>
<evidence type="ECO:0000256" key="3">
    <source>
        <dbReference type="ARBA" id="ARBA00012417"/>
    </source>
</evidence>
<dbReference type="PANTHER" id="PTHR10322:SF23">
    <property type="entry name" value="DNA POLYMERASE DELTA CATALYTIC SUBUNIT"/>
    <property type="match status" value="1"/>
</dbReference>
<organismHost>
    <name type="scientific">Lepidoptera</name>
    <name type="common">moths &amp; butterflies</name>
    <dbReference type="NCBI Taxonomy" id="7088"/>
</organismHost>
<feature type="region of interest" description="Disordered" evidence="10">
    <location>
        <begin position="957"/>
        <end position="979"/>
    </location>
</feature>
<feature type="domain" description="DNA-directed DNA polymerase family B multifunctional" evidence="11">
    <location>
        <begin position="508"/>
        <end position="811"/>
    </location>
</feature>
<dbReference type="Pfam" id="PF00136">
    <property type="entry name" value="DNA_pol_B"/>
    <property type="match status" value="1"/>
</dbReference>
<name>A0A3G4S8X2_NPVSL</name>
<dbReference type="SMART" id="SM00486">
    <property type="entry name" value="POLBc"/>
    <property type="match status" value="1"/>
</dbReference>
<proteinExistence type="inferred from homology"/>
<evidence type="ECO:0000256" key="9">
    <source>
        <dbReference type="ARBA" id="ARBA00049244"/>
    </source>
</evidence>
<keyword evidence="4" id="KW-0808">Transferase</keyword>
<comment type="similarity">
    <text evidence="2">Belongs to the DNA polymerase type-B family.</text>
</comment>
<dbReference type="InterPro" id="IPR023211">
    <property type="entry name" value="DNA_pol_palm_dom_sf"/>
</dbReference>
<sequence>MKVKIQNFYQLQREMAAENGCRKGDVVISTRDVFRITRMCYRNKCLYVFMTGYLESDPDRVFQFYMRSSCVLYSYRSCYNVHMNSSCQCRSYKTLVVPGLSGFGCDKINVIKYARYEPSSQRNGSAAGRKGNDCADYFLKDINRVHMQLGIVEGNYVKFANSQTVRDNVLQGTYKDLIVVDAESLERPIPAVVSCYDIETYTNGMRMSAPETDHIISISIVTIRDGSYKKICFYYTAQGPARDLFDGDGDGETVHVVYFDSEKKMIKAFFDLMPVLNFDYLIDYNGDAFDMPFLIGRSTALSDIKVKRYDLDPVNVDTELLWDKFQNKLNTHHLTYYVHIDLYQFLSSDSEQNDVENFRLNTVAQHYLNDTKVDLKISDMISMYHDNRMLKIIEYNVHDAVLPIEIFLKLEIMEFMYTQCTVLFLCTDDVLKNISHKVSVVLFQKSLINVRRDGTPDPYFFNKSDLNVTSGRIGGGGDKQIVDLTHLNRKCIVPTNMIPPTAIKLCARRERCVYKGGKVIAPIPGMYRSVVTLDFNSLYLNIMKNEGICLSNVFIASDNNVYLNKNRDAVNPKLLEELLHLRSVYKDSRDKYPKTSFKYNLYDKMQNAVKRIANSIYGYFGIYFKPLANFITRIGREKLSDAIKKIELMSDDATILEDFGLSRIKFRVVYGDTDSSFIQVDYESSEIAEALRHDTVERIVNGYVLKKLNASWDGYKMALENVMQSLILLKKKKYCYLNTENRIKYKGWLVKKDMPIFMRKSFRSCVDKLLMGHSVLCSMETLKRMLIESYRNFNVSNMADYCFSMTYNENPGGKKRKSAFDDDLPTQEPTAKRARMPTIAQQCVEILKNTSTDFLPGNGDRIPYLLRDEAGSVTKKAYPTHAFDPMVMSVSWTKHIGIMCSFINELIQVLGDRGEFQSYFNEICNVYNSKMMYDVRVPVLKEITESVARKIKCGVKKRSDDDDEDDGDDQDSDCDSDGGTRDINMGFKCQFSMLKREPKTAVKLKFNRPDVVVCNVCLNK</sequence>
<dbReference type="GO" id="GO:0003887">
    <property type="term" value="F:DNA-directed DNA polymerase activity"/>
    <property type="evidence" value="ECO:0007669"/>
    <property type="project" value="UniProtKB-KW"/>
</dbReference>
<dbReference type="Gene3D" id="3.90.1600.10">
    <property type="entry name" value="Palm domain of DNA polymerase"/>
    <property type="match status" value="1"/>
</dbReference>
<evidence type="ECO:0000256" key="7">
    <source>
        <dbReference type="ARBA" id="ARBA00023109"/>
    </source>
</evidence>
<evidence type="ECO:0000259" key="12">
    <source>
        <dbReference type="Pfam" id="PF03104"/>
    </source>
</evidence>
<gene>
    <name evidence="13" type="primary">ORF63</name>
</gene>
<keyword evidence="8" id="KW-0238">DNA-binding</keyword>
<evidence type="ECO:0000313" key="13">
    <source>
        <dbReference type="EMBL" id="AYU75252.1"/>
    </source>
</evidence>
<protein>
    <recommendedName>
        <fullName evidence="3">DNA-directed DNA polymerase</fullName>
        <ecNumber evidence="3">2.7.7.7</ecNumber>
    </recommendedName>
</protein>
<dbReference type="PANTHER" id="PTHR10322">
    <property type="entry name" value="DNA POLYMERASE CATALYTIC SUBUNIT"/>
    <property type="match status" value="1"/>
</dbReference>
<dbReference type="InterPro" id="IPR050240">
    <property type="entry name" value="DNA_pol_type-B"/>
</dbReference>
<dbReference type="InterPro" id="IPR006134">
    <property type="entry name" value="DNA-dir_DNA_pol_B_multi_dom"/>
</dbReference>
<evidence type="ECO:0000256" key="2">
    <source>
        <dbReference type="ARBA" id="ARBA00005755"/>
    </source>
</evidence>
<dbReference type="InterPro" id="IPR012337">
    <property type="entry name" value="RNaseH-like_sf"/>
</dbReference>
<dbReference type="EC" id="2.7.7.7" evidence="3"/>
<keyword evidence="5" id="KW-0548">Nucleotidyltransferase</keyword>
<dbReference type="GO" id="GO:0003677">
    <property type="term" value="F:DNA binding"/>
    <property type="evidence" value="ECO:0007669"/>
    <property type="project" value="UniProtKB-KW"/>
</dbReference>
<dbReference type="GO" id="GO:0039693">
    <property type="term" value="P:viral DNA genome replication"/>
    <property type="evidence" value="ECO:0007669"/>
    <property type="project" value="UniProtKB-KW"/>
</dbReference>
<evidence type="ECO:0000256" key="6">
    <source>
        <dbReference type="ARBA" id="ARBA00022932"/>
    </source>
</evidence>
<dbReference type="EMBL" id="MG958660">
    <property type="protein sequence ID" value="AYU75252.1"/>
    <property type="molecule type" value="Genomic_DNA"/>
</dbReference>
<comment type="function">
    <text evidence="1">Replicates the viral genome, host DNA polymerases cannot substitute for the viral enzyme in this process.</text>
</comment>
<feature type="compositionally biased region" description="Acidic residues" evidence="10">
    <location>
        <begin position="961"/>
        <end position="976"/>
    </location>
</feature>
<evidence type="ECO:0000256" key="4">
    <source>
        <dbReference type="ARBA" id="ARBA00022679"/>
    </source>
</evidence>
<accession>A0A3G4S8X2</accession>
<dbReference type="SUPFAM" id="SSF53098">
    <property type="entry name" value="Ribonuclease H-like"/>
    <property type="match status" value="1"/>
</dbReference>
<dbReference type="InterPro" id="IPR043502">
    <property type="entry name" value="DNA/RNA_pol_sf"/>
</dbReference>
<dbReference type="Gene3D" id="3.30.420.10">
    <property type="entry name" value="Ribonuclease H-like superfamily/Ribonuclease H"/>
    <property type="match status" value="1"/>
</dbReference>
<comment type="catalytic activity">
    <reaction evidence="9">
        <text>DNA(n) + a 2'-deoxyribonucleoside 5'-triphosphate = DNA(n+1) + diphosphate</text>
        <dbReference type="Rhea" id="RHEA:22508"/>
        <dbReference type="Rhea" id="RHEA-COMP:17339"/>
        <dbReference type="Rhea" id="RHEA-COMP:17340"/>
        <dbReference type="ChEBI" id="CHEBI:33019"/>
        <dbReference type="ChEBI" id="CHEBI:61560"/>
        <dbReference type="ChEBI" id="CHEBI:173112"/>
        <dbReference type="EC" id="2.7.7.7"/>
    </reaction>
</comment>
<dbReference type="SUPFAM" id="SSF56672">
    <property type="entry name" value="DNA/RNA polymerases"/>
    <property type="match status" value="1"/>
</dbReference>
<dbReference type="Pfam" id="PF03104">
    <property type="entry name" value="DNA_pol_B_exo1"/>
    <property type="match status" value="1"/>
</dbReference>